<keyword evidence="3" id="KW-1185">Reference proteome</keyword>
<protein>
    <submittedName>
        <fullName evidence="2">Uncharacterized protein</fullName>
    </submittedName>
</protein>
<gene>
    <name evidence="2" type="ORF">ISF6_5502</name>
</gene>
<sequence length="71" mass="7415">MSAPPAGCRPGACGRIRRRRRAGCGPANVPSPRWVAAPGRPTVRPGSPDERRATRSGIRPGGGPARSRSCE</sequence>
<dbReference type="EMBL" id="BBYR01000094">
    <property type="protein sequence ID" value="GAP38843.1"/>
    <property type="molecule type" value="Genomic_DNA"/>
</dbReference>
<organism evidence="2 3">
    <name type="scientific">Piscinibacter sakaiensis</name>
    <name type="common">Ideonella sakaiensis</name>
    <dbReference type="NCBI Taxonomy" id="1547922"/>
    <lineage>
        <taxon>Bacteria</taxon>
        <taxon>Pseudomonadati</taxon>
        <taxon>Pseudomonadota</taxon>
        <taxon>Betaproteobacteria</taxon>
        <taxon>Burkholderiales</taxon>
        <taxon>Sphaerotilaceae</taxon>
        <taxon>Piscinibacter</taxon>
    </lineage>
</organism>
<feature type="region of interest" description="Disordered" evidence="1">
    <location>
        <begin position="19"/>
        <end position="71"/>
    </location>
</feature>
<dbReference type="AlphaFoldDB" id="A0A0K8P858"/>
<evidence type="ECO:0000313" key="2">
    <source>
        <dbReference type="EMBL" id="GAP38843.1"/>
    </source>
</evidence>
<name>A0A0K8P858_PISS1</name>
<accession>A0A0K8P858</accession>
<comment type="caution">
    <text evidence="2">The sequence shown here is derived from an EMBL/GenBank/DDBJ whole genome shotgun (WGS) entry which is preliminary data.</text>
</comment>
<dbReference type="STRING" id="1547922.ISF6_5502"/>
<proteinExistence type="predicted"/>
<evidence type="ECO:0000256" key="1">
    <source>
        <dbReference type="SAM" id="MobiDB-lite"/>
    </source>
</evidence>
<reference evidence="2 3" key="2">
    <citation type="journal article" date="2016" name="Science">
        <title>A bacterium that degrades and assimilates poly(ethylene terephthalate).</title>
        <authorList>
            <person name="Yoshida S."/>
            <person name="Hiraga K."/>
            <person name="Takehana T."/>
            <person name="Taniguchi I."/>
            <person name="Yamaji H."/>
            <person name="Maeda Y."/>
            <person name="Toyohara K."/>
            <person name="Miyamoto K."/>
            <person name="Kimura Y."/>
            <person name="Oda K."/>
        </authorList>
    </citation>
    <scope>NUCLEOTIDE SEQUENCE [LARGE SCALE GENOMIC DNA]</scope>
    <source>
        <strain evidence="3">NBRC 110686 / TISTR 2288 / 201-F6</strain>
    </source>
</reference>
<evidence type="ECO:0000313" key="3">
    <source>
        <dbReference type="Proteomes" id="UP000037660"/>
    </source>
</evidence>
<dbReference type="Proteomes" id="UP000037660">
    <property type="component" value="Unassembled WGS sequence"/>
</dbReference>
<reference evidence="3" key="1">
    <citation type="submission" date="2015-07" db="EMBL/GenBank/DDBJ databases">
        <title>Discovery of a poly(ethylene terephthalate assimilation.</title>
        <authorList>
            <person name="Yoshida S."/>
            <person name="Hiraga K."/>
            <person name="Takehana T."/>
            <person name="Taniguchi I."/>
            <person name="Yamaji H."/>
            <person name="Maeda Y."/>
            <person name="Toyohara K."/>
            <person name="Miyamoto K."/>
            <person name="Kimura Y."/>
            <person name="Oda K."/>
        </authorList>
    </citation>
    <scope>NUCLEOTIDE SEQUENCE [LARGE SCALE GENOMIC DNA]</scope>
    <source>
        <strain evidence="3">NBRC 110686 / TISTR 2288 / 201-F6</strain>
    </source>
</reference>